<sequence length="96" mass="10680">MDHYTARIQALRKEFGGFNNPKRTPSHPKKSHAVLSKSGDQIKLIRFGQQGVSGSPAREGESEADKNRRASFKARHASNIAKGKTSAAYWADKVKW</sequence>
<organism evidence="3">
    <name type="scientific">uncultured Caudovirales phage</name>
    <dbReference type="NCBI Taxonomy" id="2100421"/>
    <lineage>
        <taxon>Viruses</taxon>
        <taxon>Duplodnaviria</taxon>
        <taxon>Heunggongvirae</taxon>
        <taxon>Uroviricota</taxon>
        <taxon>Caudoviricetes</taxon>
        <taxon>Peduoviridae</taxon>
        <taxon>Maltschvirus</taxon>
        <taxon>Maltschvirus maltsch</taxon>
    </lineage>
</organism>
<name>A0A6J5R7W7_9CAUD</name>
<proteinExistence type="predicted"/>
<accession>A0A6J5R7W7</accession>
<dbReference type="EMBL" id="LR797050">
    <property type="protein sequence ID" value="CAB4183841.1"/>
    <property type="molecule type" value="Genomic_DNA"/>
</dbReference>
<evidence type="ECO:0000313" key="2">
    <source>
        <dbReference type="EMBL" id="CAB4183841.1"/>
    </source>
</evidence>
<feature type="region of interest" description="Disordered" evidence="1">
    <location>
        <begin position="12"/>
        <end position="36"/>
    </location>
</feature>
<evidence type="ECO:0000313" key="4">
    <source>
        <dbReference type="EMBL" id="CAB4202625.1"/>
    </source>
</evidence>
<protein>
    <submittedName>
        <fullName evidence="3">Uncharacterized protein</fullName>
    </submittedName>
</protein>
<dbReference type="EMBL" id="LR797118">
    <property type="protein sequence ID" value="CAB4187814.1"/>
    <property type="molecule type" value="Genomic_DNA"/>
</dbReference>
<reference evidence="3" key="1">
    <citation type="submission" date="2020-05" db="EMBL/GenBank/DDBJ databases">
        <authorList>
            <person name="Chiriac C."/>
            <person name="Salcher M."/>
            <person name="Ghai R."/>
            <person name="Kavagutti S V."/>
        </authorList>
    </citation>
    <scope>NUCLEOTIDE SEQUENCE</scope>
</reference>
<evidence type="ECO:0000313" key="3">
    <source>
        <dbReference type="EMBL" id="CAB4187814.1"/>
    </source>
</evidence>
<feature type="compositionally biased region" description="Basic and acidic residues" evidence="1">
    <location>
        <begin position="58"/>
        <end position="68"/>
    </location>
</feature>
<evidence type="ECO:0000256" key="1">
    <source>
        <dbReference type="SAM" id="MobiDB-lite"/>
    </source>
</evidence>
<dbReference type="EMBL" id="LR797417">
    <property type="protein sequence ID" value="CAB4214804.1"/>
    <property type="molecule type" value="Genomic_DNA"/>
</dbReference>
<dbReference type="EMBL" id="LR797324">
    <property type="protein sequence ID" value="CAB4202625.1"/>
    <property type="molecule type" value="Genomic_DNA"/>
</dbReference>
<feature type="region of interest" description="Disordered" evidence="1">
    <location>
        <begin position="48"/>
        <end position="78"/>
    </location>
</feature>
<evidence type="ECO:0000313" key="5">
    <source>
        <dbReference type="EMBL" id="CAB4214804.1"/>
    </source>
</evidence>
<gene>
    <name evidence="2" type="ORF">UFOVP1107_27</name>
    <name evidence="3" type="ORF">UFOVP1171_9</name>
    <name evidence="4" type="ORF">UFOVP1375_24</name>
    <name evidence="5" type="ORF">UFOVP1471_22</name>
</gene>